<dbReference type="GO" id="GO:0000932">
    <property type="term" value="C:P-body"/>
    <property type="evidence" value="ECO:0007669"/>
    <property type="project" value="TreeGrafter"/>
</dbReference>
<accession>A0A0D9NJ93</accession>
<dbReference type="EMBL" id="KE384763">
    <property type="protein sequence ID" value="KJK74112.1"/>
    <property type="molecule type" value="Genomic_DNA"/>
</dbReference>
<feature type="region of interest" description="Disordered" evidence="1">
    <location>
        <begin position="230"/>
        <end position="254"/>
    </location>
</feature>
<dbReference type="Gene3D" id="3.40.1210.10">
    <property type="entry name" value="Survival protein SurE-like phosphatase/nucleotidase"/>
    <property type="match status" value="1"/>
</dbReference>
<evidence type="ECO:0000259" key="2">
    <source>
        <dbReference type="Pfam" id="PF01975"/>
    </source>
</evidence>
<dbReference type="AlphaFoldDB" id="A0A0D9NJ93"/>
<evidence type="ECO:0000313" key="3">
    <source>
        <dbReference type="EMBL" id="KJK74112.1"/>
    </source>
</evidence>
<dbReference type="InterPro" id="IPR002828">
    <property type="entry name" value="SurE-like_Pase/nucleotidase"/>
</dbReference>
<dbReference type="GO" id="GO:0016787">
    <property type="term" value="F:hydrolase activity"/>
    <property type="evidence" value="ECO:0007669"/>
    <property type="project" value="InterPro"/>
</dbReference>
<name>A0A0D9NJ93_METAN</name>
<protein>
    <recommendedName>
        <fullName evidence="2">Survival protein SurE-like phosphatase/nucleotidase domain-containing protein</fullName>
    </recommendedName>
</protein>
<feature type="domain" description="Survival protein SurE-like phosphatase/nucleotidase" evidence="2">
    <location>
        <begin position="3"/>
        <end position="222"/>
    </location>
</feature>
<dbReference type="OrthoDB" id="202825at2759"/>
<gene>
    <name evidence="3" type="ORF">H634G_10651</name>
</gene>
<dbReference type="PANTHER" id="PTHR47551:SF1">
    <property type="entry name" value="TUBULIN--TYROSINE LIGASE PBY1-RELATED"/>
    <property type="match status" value="1"/>
</dbReference>
<organism evidence="3 4">
    <name type="scientific">Metarhizium anisopliae BRIP 53293</name>
    <dbReference type="NCBI Taxonomy" id="1291518"/>
    <lineage>
        <taxon>Eukaryota</taxon>
        <taxon>Fungi</taxon>
        <taxon>Dikarya</taxon>
        <taxon>Ascomycota</taxon>
        <taxon>Pezizomycotina</taxon>
        <taxon>Sordariomycetes</taxon>
        <taxon>Hypocreomycetidae</taxon>
        <taxon>Hypocreales</taxon>
        <taxon>Clavicipitaceae</taxon>
        <taxon>Metarhizium</taxon>
    </lineage>
</organism>
<feature type="compositionally biased region" description="Basic and acidic residues" evidence="1">
    <location>
        <begin position="238"/>
        <end position="252"/>
    </location>
</feature>
<dbReference type="STRING" id="1291518.A0A0D9NJ93"/>
<dbReference type="SUPFAM" id="SSF64167">
    <property type="entry name" value="SurE-like"/>
    <property type="match status" value="1"/>
</dbReference>
<proteinExistence type="predicted"/>
<evidence type="ECO:0000256" key="1">
    <source>
        <dbReference type="SAM" id="MobiDB-lite"/>
    </source>
</evidence>
<dbReference type="InterPro" id="IPR027746">
    <property type="entry name" value="TTL"/>
</dbReference>
<keyword evidence="4" id="KW-1185">Reference proteome</keyword>
<dbReference type="PANTHER" id="PTHR47551">
    <property type="entry name" value="TUBULIN--TYROSINE LIGASE PBY1-RELATED"/>
    <property type="match status" value="1"/>
</dbReference>
<dbReference type="InterPro" id="IPR036523">
    <property type="entry name" value="SurE-like_sf"/>
</dbReference>
<sequence length="320" mass="34988">MHILVTNDDGPPSPESSPYVHCLVRQLQQAGHTVSVCLPHTQRSWIGKAYMIGQTLKPLYYRPGTAVHDASKGTLHQRPSPTNQVEEWILLDGTPASCAQIGLYHFFHDKGPVDLVVSGPNYGRNSTAVYALSSGTIGAAMEAAVCRKKSIALSFAIFSRQDHHAPAVIEAACRHGVKVIEALYKQWPQDGSVDLYSVNVPLVEGVEARKTVFADMLQNKWEGSCFEEVEDEADTDMEEARIREGPDGEAGRDGTWVPGTGHLHRQFKWAPRVADVRRSVDESEPGNDGWTLKQGHTSVTPLKASFALGGGALSRKELLL</sequence>
<dbReference type="Pfam" id="PF01975">
    <property type="entry name" value="SurE"/>
    <property type="match status" value="1"/>
</dbReference>
<dbReference type="Proteomes" id="UP000054544">
    <property type="component" value="Unassembled WGS sequence"/>
</dbReference>
<evidence type="ECO:0000313" key="4">
    <source>
        <dbReference type="Proteomes" id="UP000054544"/>
    </source>
</evidence>
<dbReference type="NCBIfam" id="TIGR00087">
    <property type="entry name" value="surE"/>
    <property type="match status" value="1"/>
</dbReference>
<reference evidence="4" key="1">
    <citation type="journal article" date="2014" name="BMC Genomics">
        <title>The genome sequence of the biocontrol fungus Metarhizium anisopliae and comparative genomics of Metarhizium species.</title>
        <authorList>
            <person name="Pattemore J.A."/>
            <person name="Hane J.K."/>
            <person name="Williams A.H."/>
            <person name="Wilson B.A."/>
            <person name="Stodart B.J."/>
            <person name="Ash G.J."/>
        </authorList>
    </citation>
    <scope>NUCLEOTIDE SEQUENCE [LARGE SCALE GENOMIC DNA]</scope>
    <source>
        <strain evidence="4">BRIP 53293</strain>
    </source>
</reference>